<reference evidence="2 3" key="1">
    <citation type="submission" date="2021-01" db="EMBL/GenBank/DDBJ databases">
        <title>Whole genome shotgun sequence of Actinoplanes humidus NBRC 14915.</title>
        <authorList>
            <person name="Komaki H."/>
            <person name="Tamura T."/>
        </authorList>
    </citation>
    <scope>NUCLEOTIDE SEQUENCE [LARGE SCALE GENOMIC DNA]</scope>
    <source>
        <strain evidence="2 3">NBRC 14915</strain>
    </source>
</reference>
<evidence type="ECO:0000313" key="3">
    <source>
        <dbReference type="Proteomes" id="UP000603200"/>
    </source>
</evidence>
<feature type="region of interest" description="Disordered" evidence="1">
    <location>
        <begin position="47"/>
        <end position="84"/>
    </location>
</feature>
<dbReference type="Proteomes" id="UP000603200">
    <property type="component" value="Unassembled WGS sequence"/>
</dbReference>
<gene>
    <name evidence="2" type="ORF">Ahu01nite_036970</name>
</gene>
<keyword evidence="3" id="KW-1185">Reference proteome</keyword>
<evidence type="ECO:0000256" key="1">
    <source>
        <dbReference type="SAM" id="MobiDB-lite"/>
    </source>
</evidence>
<dbReference type="EMBL" id="BOMN01000041">
    <property type="protein sequence ID" value="GIE20595.1"/>
    <property type="molecule type" value="Genomic_DNA"/>
</dbReference>
<feature type="compositionally biased region" description="Basic and acidic residues" evidence="1">
    <location>
        <begin position="54"/>
        <end position="64"/>
    </location>
</feature>
<name>A0ABQ3ZPS9_9ACTN</name>
<comment type="caution">
    <text evidence="2">The sequence shown here is derived from an EMBL/GenBank/DDBJ whole genome shotgun (WGS) entry which is preliminary data.</text>
</comment>
<proteinExistence type="predicted"/>
<accession>A0ABQ3ZPS9</accession>
<organism evidence="2 3">
    <name type="scientific">Winogradskya humida</name>
    <dbReference type="NCBI Taxonomy" id="113566"/>
    <lineage>
        <taxon>Bacteria</taxon>
        <taxon>Bacillati</taxon>
        <taxon>Actinomycetota</taxon>
        <taxon>Actinomycetes</taxon>
        <taxon>Micromonosporales</taxon>
        <taxon>Micromonosporaceae</taxon>
        <taxon>Winogradskya</taxon>
    </lineage>
</organism>
<evidence type="ECO:0000313" key="2">
    <source>
        <dbReference type="EMBL" id="GIE20595.1"/>
    </source>
</evidence>
<sequence>MRVDEAGQQRHVPEVNVRYGGELCIVRINGSDFSGLDRDGGRAFAVGGDGAAGPHHEIDHDHHTNAPALPGGYVKRSRPGNCGS</sequence>
<protein>
    <submittedName>
        <fullName evidence="2">Uncharacterized protein</fullName>
    </submittedName>
</protein>